<evidence type="ECO:0000256" key="18">
    <source>
        <dbReference type="ARBA" id="ARBA00023316"/>
    </source>
</evidence>
<keyword evidence="5" id="KW-1003">Cell membrane</keyword>
<evidence type="ECO:0000256" key="8">
    <source>
        <dbReference type="ARBA" id="ARBA00022622"/>
    </source>
</evidence>
<organism evidence="25 26">
    <name type="scientific">Rhodotorula graminis (strain WP1)</name>
    <dbReference type="NCBI Taxonomy" id="578459"/>
    <lineage>
        <taxon>Eukaryota</taxon>
        <taxon>Fungi</taxon>
        <taxon>Dikarya</taxon>
        <taxon>Basidiomycota</taxon>
        <taxon>Pucciniomycotina</taxon>
        <taxon>Microbotryomycetes</taxon>
        <taxon>Sporidiobolales</taxon>
        <taxon>Sporidiobolaceae</taxon>
        <taxon>Rhodotorula</taxon>
    </lineage>
</organism>
<dbReference type="GeneID" id="28973950"/>
<dbReference type="InterPro" id="IPR011330">
    <property type="entry name" value="Glyco_hydro/deAcase_b/a-brl"/>
</dbReference>
<dbReference type="OrthoDB" id="407355at2759"/>
<dbReference type="InterPro" id="IPR050248">
    <property type="entry name" value="Polysacc_deacetylase_ArnD"/>
</dbReference>
<dbReference type="GO" id="GO:0005886">
    <property type="term" value="C:plasma membrane"/>
    <property type="evidence" value="ECO:0007669"/>
    <property type="project" value="UniProtKB-SubCell"/>
</dbReference>
<dbReference type="GO" id="GO:0071555">
    <property type="term" value="P:cell wall organization"/>
    <property type="evidence" value="ECO:0007669"/>
    <property type="project" value="UniProtKB-KW"/>
</dbReference>
<dbReference type="GO" id="GO:0098552">
    <property type="term" value="C:side of membrane"/>
    <property type="evidence" value="ECO:0007669"/>
    <property type="project" value="UniProtKB-KW"/>
</dbReference>
<evidence type="ECO:0000256" key="21">
    <source>
        <dbReference type="ARBA" id="ARBA00048494"/>
    </source>
</evidence>
<comment type="subcellular location">
    <subcellularLocation>
        <location evidence="3">Cell membrane</location>
        <topology evidence="3">Lipid-anchor</topology>
        <topology evidence="3">GPI-anchor</topology>
    </subcellularLocation>
    <subcellularLocation>
        <location evidence="2">Secreted</location>
        <location evidence="2">Cell wall</location>
    </subcellularLocation>
</comment>
<dbReference type="PANTHER" id="PTHR10587:SF98">
    <property type="entry name" value="CHITIN DEACETYLASE"/>
    <property type="match status" value="1"/>
</dbReference>
<dbReference type="GO" id="GO:0009272">
    <property type="term" value="P:fungal-type cell wall biogenesis"/>
    <property type="evidence" value="ECO:0007669"/>
    <property type="project" value="UniProtKB-ARBA"/>
</dbReference>
<evidence type="ECO:0000256" key="10">
    <source>
        <dbReference type="ARBA" id="ARBA00022729"/>
    </source>
</evidence>
<dbReference type="PROSITE" id="PS51677">
    <property type="entry name" value="NODB"/>
    <property type="match status" value="1"/>
</dbReference>
<keyword evidence="12" id="KW-0146">Chitin degradation</keyword>
<evidence type="ECO:0000256" key="17">
    <source>
        <dbReference type="ARBA" id="ARBA00023288"/>
    </source>
</evidence>
<dbReference type="FunFam" id="3.20.20.370:FF:000004">
    <property type="entry name" value="Related to Chitin deacetylase"/>
    <property type="match status" value="1"/>
</dbReference>
<comment type="similarity">
    <text evidence="4">Belongs to the polysaccharide deacetylase family.</text>
</comment>
<evidence type="ECO:0000256" key="12">
    <source>
        <dbReference type="ARBA" id="ARBA00023024"/>
    </source>
</evidence>
<dbReference type="EC" id="3.5.1.41" evidence="20"/>
<keyword evidence="14" id="KW-0325">Glycoprotein</keyword>
<dbReference type="PANTHER" id="PTHR10587">
    <property type="entry name" value="GLYCOSYL TRANSFERASE-RELATED"/>
    <property type="match status" value="1"/>
</dbReference>
<dbReference type="Gene3D" id="3.20.20.370">
    <property type="entry name" value="Glycoside hydrolase/deacetylase"/>
    <property type="match status" value="1"/>
</dbReference>
<comment type="cofactor">
    <cofactor evidence="1">
        <name>Co(2+)</name>
        <dbReference type="ChEBI" id="CHEBI:48828"/>
    </cofactor>
</comment>
<comment type="catalytic activity">
    <reaction evidence="21">
        <text>[(1-&gt;4)-N-acetyl-beta-D-glucosaminyl](n) + n H2O = chitosan + n acetate</text>
        <dbReference type="Rhea" id="RHEA:10464"/>
        <dbReference type="Rhea" id="RHEA-COMP:9593"/>
        <dbReference type="Rhea" id="RHEA-COMP:9597"/>
        <dbReference type="ChEBI" id="CHEBI:15377"/>
        <dbReference type="ChEBI" id="CHEBI:17029"/>
        <dbReference type="ChEBI" id="CHEBI:30089"/>
        <dbReference type="ChEBI" id="CHEBI:57704"/>
        <dbReference type="EC" id="3.5.1.41"/>
    </reaction>
    <physiologicalReaction direction="left-to-right" evidence="21">
        <dbReference type="Rhea" id="RHEA:10465"/>
    </physiologicalReaction>
</comment>
<evidence type="ECO:0000256" key="22">
    <source>
        <dbReference type="SAM" id="Phobius"/>
    </source>
</evidence>
<evidence type="ECO:0000313" key="26">
    <source>
        <dbReference type="Proteomes" id="UP000053890"/>
    </source>
</evidence>
<reference evidence="25 26" key="1">
    <citation type="journal article" date="2015" name="Front. Microbiol.">
        <title>Genome sequence of the plant growth promoting endophytic yeast Rhodotorula graminis WP1.</title>
        <authorList>
            <person name="Firrincieli A."/>
            <person name="Otillar R."/>
            <person name="Salamov A."/>
            <person name="Schmutz J."/>
            <person name="Khan Z."/>
            <person name="Redman R.S."/>
            <person name="Fleck N.D."/>
            <person name="Lindquist E."/>
            <person name="Grigoriev I.V."/>
            <person name="Doty S.L."/>
        </authorList>
    </citation>
    <scope>NUCLEOTIDE SEQUENCE [LARGE SCALE GENOMIC DNA]</scope>
    <source>
        <strain evidence="25 26">WP1</strain>
    </source>
</reference>
<dbReference type="EMBL" id="KQ474082">
    <property type="protein sequence ID" value="KPV73597.1"/>
    <property type="molecule type" value="Genomic_DNA"/>
</dbReference>
<keyword evidence="17" id="KW-0449">Lipoprotein</keyword>
<keyword evidence="7" id="KW-0964">Secreted</keyword>
<protein>
    <recommendedName>
        <fullName evidence="20">chitin deacetylase</fullName>
        <ecNumber evidence="20">3.5.1.41</ecNumber>
    </recommendedName>
</protein>
<dbReference type="Proteomes" id="UP000053890">
    <property type="component" value="Unassembled WGS sequence"/>
</dbReference>
<keyword evidence="11" id="KW-0378">Hydrolase</keyword>
<evidence type="ECO:0000256" key="2">
    <source>
        <dbReference type="ARBA" id="ARBA00004191"/>
    </source>
</evidence>
<evidence type="ECO:0000256" key="3">
    <source>
        <dbReference type="ARBA" id="ARBA00004609"/>
    </source>
</evidence>
<evidence type="ECO:0000256" key="20">
    <source>
        <dbReference type="ARBA" id="ARBA00024056"/>
    </source>
</evidence>
<feature type="transmembrane region" description="Helical" evidence="22">
    <location>
        <begin position="473"/>
        <end position="494"/>
    </location>
</feature>
<feature type="signal peptide" evidence="23">
    <location>
        <begin position="1"/>
        <end position="18"/>
    </location>
</feature>
<evidence type="ECO:0000256" key="14">
    <source>
        <dbReference type="ARBA" id="ARBA00023180"/>
    </source>
</evidence>
<dbReference type="AlphaFoldDB" id="A0A0N8PZY2"/>
<dbReference type="GO" id="GO:0006032">
    <property type="term" value="P:chitin catabolic process"/>
    <property type="evidence" value="ECO:0007669"/>
    <property type="project" value="UniProtKB-KW"/>
</dbReference>
<dbReference type="OMA" id="WEVATTN"/>
<evidence type="ECO:0000256" key="1">
    <source>
        <dbReference type="ARBA" id="ARBA00001941"/>
    </source>
</evidence>
<feature type="chain" id="PRO_5006029400" description="chitin deacetylase" evidence="23">
    <location>
        <begin position="19"/>
        <end position="495"/>
    </location>
</feature>
<evidence type="ECO:0000259" key="24">
    <source>
        <dbReference type="PROSITE" id="PS51677"/>
    </source>
</evidence>
<keyword evidence="15" id="KW-0119">Carbohydrate metabolism</keyword>
<keyword evidence="9" id="KW-0479">Metal-binding</keyword>
<evidence type="ECO:0000256" key="19">
    <source>
        <dbReference type="ARBA" id="ARBA00023326"/>
    </source>
</evidence>
<dbReference type="GO" id="GO:0004099">
    <property type="term" value="F:chitin deacetylase activity"/>
    <property type="evidence" value="ECO:0007669"/>
    <property type="project" value="UniProtKB-EC"/>
</dbReference>
<evidence type="ECO:0000256" key="6">
    <source>
        <dbReference type="ARBA" id="ARBA00022512"/>
    </source>
</evidence>
<keyword evidence="13 22" id="KW-0472">Membrane</keyword>
<feature type="domain" description="NodB homology" evidence="24">
    <location>
        <begin position="194"/>
        <end position="388"/>
    </location>
</feature>
<dbReference type="STRING" id="578459.A0A0N8PZY2"/>
<keyword evidence="18" id="KW-0961">Cell wall biogenesis/degradation</keyword>
<dbReference type="GO" id="GO:0046872">
    <property type="term" value="F:metal ion binding"/>
    <property type="evidence" value="ECO:0007669"/>
    <property type="project" value="UniProtKB-KW"/>
</dbReference>
<dbReference type="InterPro" id="IPR002509">
    <property type="entry name" value="NODB_dom"/>
</dbReference>
<keyword evidence="22" id="KW-0812">Transmembrane</keyword>
<proteinExistence type="inferred from homology"/>
<keyword evidence="22" id="KW-1133">Transmembrane helix</keyword>
<keyword evidence="10 23" id="KW-0732">Signal</keyword>
<dbReference type="SUPFAM" id="SSF88713">
    <property type="entry name" value="Glycoside hydrolase/deacetylase"/>
    <property type="match status" value="1"/>
</dbReference>
<evidence type="ECO:0000256" key="9">
    <source>
        <dbReference type="ARBA" id="ARBA00022723"/>
    </source>
</evidence>
<dbReference type="RefSeq" id="XP_018269646.1">
    <property type="nucleotide sequence ID" value="XM_018413501.1"/>
</dbReference>
<dbReference type="Pfam" id="PF01522">
    <property type="entry name" value="Polysacc_deac_1"/>
    <property type="match status" value="1"/>
</dbReference>
<evidence type="ECO:0000256" key="11">
    <source>
        <dbReference type="ARBA" id="ARBA00022801"/>
    </source>
</evidence>
<evidence type="ECO:0000256" key="23">
    <source>
        <dbReference type="SAM" id="SignalP"/>
    </source>
</evidence>
<keyword evidence="19" id="KW-0624">Polysaccharide degradation</keyword>
<keyword evidence="8" id="KW-0336">GPI-anchor</keyword>
<gene>
    <name evidence="25" type="ORF">RHOBADRAFT_38166</name>
</gene>
<accession>A0A0N8PZY2</accession>
<name>A0A0N8PZY2_RHOGW</name>
<dbReference type="PROSITE" id="PS51257">
    <property type="entry name" value="PROKAR_LIPOPROTEIN"/>
    <property type="match status" value="1"/>
</dbReference>
<dbReference type="GO" id="GO:0000272">
    <property type="term" value="P:polysaccharide catabolic process"/>
    <property type="evidence" value="ECO:0007669"/>
    <property type="project" value="UniProtKB-KW"/>
</dbReference>
<keyword evidence="26" id="KW-1185">Reference proteome</keyword>
<keyword evidence="6" id="KW-0134">Cell wall</keyword>
<evidence type="ECO:0000256" key="4">
    <source>
        <dbReference type="ARBA" id="ARBA00010973"/>
    </source>
</evidence>
<sequence length="495" mass="51646">MRATLALLSAATLAAACGSEHEFAKVRRAAIERRAPASSSAAAAASAASSAVASRAATTASAAVNSAAAAATTTATAAAATRTDEASAAGIKDPAQECAPYYYPPVGALIADGVFPAIWEIASLSTAKPDVTALFQSLNSSIPNIAPKGTPQGDFASVQYDGATDPDCWWTYRQCRTPKREGIKPDVYNVPTPDTWGLTYDDGPNCSHNAFYDYLEQQNQKATMFYIGSNVVDWPLEAQRGLADGHEICAHTWSHRYMTALTNEQAFAELYYSKKAIKEVLGVTVQCWRPPYGDVDDRIRYIAQSLGMQTIGWEDNTFDYEIATLSRATVEANYNDILKAAGNGTYSVNGTIVLSHELNNDTMSLAQEYLPKIKAAFKHVVPVGVALNNTAPYVEPGYTYPNFAQYIGGTTTMSLAAPTAASTDISLSLPLSTGATGSVSATVAYASATNSGGSAADAKASGKSAAGRVQPGGFAGALVAAVVGAVGAGAMAVML</sequence>
<evidence type="ECO:0000256" key="13">
    <source>
        <dbReference type="ARBA" id="ARBA00023136"/>
    </source>
</evidence>
<evidence type="ECO:0000256" key="15">
    <source>
        <dbReference type="ARBA" id="ARBA00023277"/>
    </source>
</evidence>
<evidence type="ECO:0000256" key="7">
    <source>
        <dbReference type="ARBA" id="ARBA00022525"/>
    </source>
</evidence>
<keyword evidence="16" id="KW-0170">Cobalt</keyword>
<dbReference type="CDD" id="cd10952">
    <property type="entry name" value="CE4_MrCDA_like"/>
    <property type="match status" value="1"/>
</dbReference>
<evidence type="ECO:0000313" key="25">
    <source>
        <dbReference type="EMBL" id="KPV73597.1"/>
    </source>
</evidence>
<evidence type="ECO:0000256" key="5">
    <source>
        <dbReference type="ARBA" id="ARBA00022475"/>
    </source>
</evidence>
<evidence type="ECO:0000256" key="16">
    <source>
        <dbReference type="ARBA" id="ARBA00023285"/>
    </source>
</evidence>